<dbReference type="InterPro" id="IPR050862">
    <property type="entry name" value="RdRp_reductase_class-2"/>
</dbReference>
<dbReference type="GO" id="GO:0004748">
    <property type="term" value="F:ribonucleoside-diphosphate reductase activity, thioredoxin disulfide as acceptor"/>
    <property type="evidence" value="ECO:0007669"/>
    <property type="project" value="TreeGrafter"/>
</dbReference>
<feature type="non-terminal residue" evidence="6">
    <location>
        <position position="1"/>
    </location>
</feature>
<evidence type="ECO:0000256" key="3">
    <source>
        <dbReference type="ARBA" id="ARBA00023002"/>
    </source>
</evidence>
<dbReference type="PANTHER" id="PTHR43371:SF1">
    <property type="entry name" value="RIBONUCLEOSIDE-DIPHOSPHATE REDUCTASE"/>
    <property type="match status" value="1"/>
</dbReference>
<dbReference type="SUPFAM" id="SSF51998">
    <property type="entry name" value="PFL-like glycyl radical enzymes"/>
    <property type="match status" value="1"/>
</dbReference>
<accession>X1FXJ3</accession>
<name>X1FXJ3_9ZZZZ</name>
<dbReference type="EMBL" id="BARU01000826">
    <property type="protein sequence ID" value="GAH25468.1"/>
    <property type="molecule type" value="Genomic_DNA"/>
</dbReference>
<dbReference type="Pfam" id="PF02867">
    <property type="entry name" value="Ribonuc_red_lgC"/>
    <property type="match status" value="1"/>
</dbReference>
<organism evidence="6">
    <name type="scientific">marine sediment metagenome</name>
    <dbReference type="NCBI Taxonomy" id="412755"/>
    <lineage>
        <taxon>unclassified sequences</taxon>
        <taxon>metagenomes</taxon>
        <taxon>ecological metagenomes</taxon>
    </lineage>
</organism>
<keyword evidence="3" id="KW-0560">Oxidoreductase</keyword>
<evidence type="ECO:0000256" key="4">
    <source>
        <dbReference type="ARBA" id="ARBA00023285"/>
    </source>
</evidence>
<dbReference type="AlphaFoldDB" id="X1FXJ3"/>
<reference evidence="6" key="1">
    <citation type="journal article" date="2014" name="Front. Microbiol.">
        <title>High frequency of phylogenetically diverse reductive dehalogenase-homologous genes in deep subseafloor sedimentary metagenomes.</title>
        <authorList>
            <person name="Kawai M."/>
            <person name="Futagami T."/>
            <person name="Toyoda A."/>
            <person name="Takaki Y."/>
            <person name="Nishi S."/>
            <person name="Hori S."/>
            <person name="Arai W."/>
            <person name="Tsubouchi T."/>
            <person name="Morono Y."/>
            <person name="Uchiyama I."/>
            <person name="Ito T."/>
            <person name="Fujiyama A."/>
            <person name="Inagaki F."/>
            <person name="Takami H."/>
        </authorList>
    </citation>
    <scope>NUCLEOTIDE SEQUENCE</scope>
    <source>
        <strain evidence="6">Expedition CK06-06</strain>
    </source>
</reference>
<protein>
    <recommendedName>
        <fullName evidence="5">Ribonucleotide reductase large subunit C-terminal domain-containing protein</fullName>
    </recommendedName>
</protein>
<keyword evidence="4" id="KW-0170">Cobalt</keyword>
<evidence type="ECO:0000256" key="1">
    <source>
        <dbReference type="ARBA" id="ARBA00001922"/>
    </source>
</evidence>
<dbReference type="GO" id="GO:0031419">
    <property type="term" value="F:cobalamin binding"/>
    <property type="evidence" value="ECO:0007669"/>
    <property type="project" value="UniProtKB-KW"/>
</dbReference>
<evidence type="ECO:0000313" key="6">
    <source>
        <dbReference type="EMBL" id="GAH25468.1"/>
    </source>
</evidence>
<comment type="cofactor">
    <cofactor evidence="1">
        <name>adenosylcob(III)alamin</name>
        <dbReference type="ChEBI" id="CHEBI:18408"/>
    </cofactor>
</comment>
<evidence type="ECO:0000259" key="5">
    <source>
        <dbReference type="Pfam" id="PF02867"/>
    </source>
</evidence>
<proteinExistence type="predicted"/>
<dbReference type="PANTHER" id="PTHR43371">
    <property type="entry name" value="VITAMIN B12-DEPENDENT RIBONUCLEOTIDE REDUCTASE"/>
    <property type="match status" value="1"/>
</dbReference>
<dbReference type="InterPro" id="IPR000788">
    <property type="entry name" value="RNR_lg_C"/>
</dbReference>
<evidence type="ECO:0000256" key="2">
    <source>
        <dbReference type="ARBA" id="ARBA00022628"/>
    </source>
</evidence>
<dbReference type="Gene3D" id="3.20.70.20">
    <property type="match status" value="1"/>
</dbReference>
<gene>
    <name evidence="6" type="ORF">S03H2_02468</name>
</gene>
<comment type="caution">
    <text evidence="6">The sequence shown here is derived from an EMBL/GenBank/DDBJ whole genome shotgun (WGS) entry which is preliminary data.</text>
</comment>
<feature type="domain" description="Ribonucleotide reductase large subunit C-terminal" evidence="5">
    <location>
        <begin position="1"/>
        <end position="181"/>
    </location>
</feature>
<sequence length="186" mass="20381">TGFSFSNIRPANDVVKTTGGIASGPVSFIKVFDSATEVIKQGGKRRGANMGILRIDHPDIMDFITCKRKEGVLTNFNISVGVTDEFMLAVKKGEDFPLVNPRNGRIVQKINAKQVFDLITLMAWETGDPGVVFIDRLNKDNPTPTLGKIESTNPCGEQPLLAYEACNLGSINLAKMVKLRFCFEIS</sequence>
<keyword evidence="2" id="KW-0846">Cobalamin</keyword>